<dbReference type="Proteomes" id="UP001295740">
    <property type="component" value="Unassembled WGS sequence"/>
</dbReference>
<feature type="compositionally biased region" description="Polar residues" evidence="1">
    <location>
        <begin position="49"/>
        <end position="62"/>
    </location>
</feature>
<evidence type="ECO:0000313" key="3">
    <source>
        <dbReference type="Proteomes" id="UP001295740"/>
    </source>
</evidence>
<evidence type="ECO:0000256" key="1">
    <source>
        <dbReference type="SAM" id="MobiDB-lite"/>
    </source>
</evidence>
<comment type="caution">
    <text evidence="2">The sequence shown here is derived from an EMBL/GenBank/DDBJ whole genome shotgun (WGS) entry which is preliminary data.</text>
</comment>
<gene>
    <name evidence="2" type="ORF">KHLLAP_LOCUS4938</name>
</gene>
<keyword evidence="3" id="KW-1185">Reference proteome</keyword>
<organism evidence="2 3">
    <name type="scientific">Anthostomella pinea</name>
    <dbReference type="NCBI Taxonomy" id="933095"/>
    <lineage>
        <taxon>Eukaryota</taxon>
        <taxon>Fungi</taxon>
        <taxon>Dikarya</taxon>
        <taxon>Ascomycota</taxon>
        <taxon>Pezizomycotina</taxon>
        <taxon>Sordariomycetes</taxon>
        <taxon>Xylariomycetidae</taxon>
        <taxon>Xylariales</taxon>
        <taxon>Xylariaceae</taxon>
        <taxon>Anthostomella</taxon>
    </lineage>
</organism>
<feature type="region of interest" description="Disordered" evidence="1">
    <location>
        <begin position="1"/>
        <end position="72"/>
    </location>
</feature>
<evidence type="ECO:0000313" key="2">
    <source>
        <dbReference type="EMBL" id="CAJ2504470.1"/>
    </source>
</evidence>
<accession>A0AAI8YGY6</accession>
<reference evidence="2" key="1">
    <citation type="submission" date="2023-10" db="EMBL/GenBank/DDBJ databases">
        <authorList>
            <person name="Hackl T."/>
        </authorList>
    </citation>
    <scope>NUCLEOTIDE SEQUENCE</scope>
</reference>
<protein>
    <submittedName>
        <fullName evidence="2">Uu.00g118640.m01.CDS01</fullName>
    </submittedName>
</protein>
<feature type="compositionally biased region" description="Basic and acidic residues" evidence="1">
    <location>
        <begin position="23"/>
        <end position="40"/>
    </location>
</feature>
<feature type="compositionally biased region" description="Low complexity" evidence="1">
    <location>
        <begin position="1"/>
        <end position="12"/>
    </location>
</feature>
<sequence>MDRKAAGSSSSKGSKRSGKAGNKTKESKSSSSREAKKQQESHLAAVGSQFWQSGSKQETSGSDDYPSQLKLD</sequence>
<dbReference type="AlphaFoldDB" id="A0AAI8YGY6"/>
<name>A0AAI8YGY6_9PEZI</name>
<proteinExistence type="predicted"/>
<dbReference type="EMBL" id="CAUWAG010000006">
    <property type="protein sequence ID" value="CAJ2504470.1"/>
    <property type="molecule type" value="Genomic_DNA"/>
</dbReference>